<gene>
    <name evidence="2" type="ORF">BpHYR1_036615</name>
</gene>
<evidence type="ECO:0000256" key="1">
    <source>
        <dbReference type="SAM" id="Phobius"/>
    </source>
</evidence>
<name>A0A3M7SGR9_BRAPC</name>
<feature type="transmembrane region" description="Helical" evidence="1">
    <location>
        <begin position="100"/>
        <end position="116"/>
    </location>
</feature>
<keyword evidence="1" id="KW-0472">Membrane</keyword>
<dbReference type="AlphaFoldDB" id="A0A3M7SGR9"/>
<organism evidence="2 3">
    <name type="scientific">Brachionus plicatilis</name>
    <name type="common">Marine rotifer</name>
    <name type="synonym">Brachionus muelleri</name>
    <dbReference type="NCBI Taxonomy" id="10195"/>
    <lineage>
        <taxon>Eukaryota</taxon>
        <taxon>Metazoa</taxon>
        <taxon>Spiralia</taxon>
        <taxon>Gnathifera</taxon>
        <taxon>Rotifera</taxon>
        <taxon>Eurotatoria</taxon>
        <taxon>Monogononta</taxon>
        <taxon>Pseudotrocha</taxon>
        <taxon>Ploima</taxon>
        <taxon>Brachionidae</taxon>
        <taxon>Brachionus</taxon>
    </lineage>
</organism>
<reference evidence="2 3" key="1">
    <citation type="journal article" date="2018" name="Sci. Rep.">
        <title>Genomic signatures of local adaptation to the degree of environmental predictability in rotifers.</title>
        <authorList>
            <person name="Franch-Gras L."/>
            <person name="Hahn C."/>
            <person name="Garcia-Roger E.M."/>
            <person name="Carmona M.J."/>
            <person name="Serra M."/>
            <person name="Gomez A."/>
        </authorList>
    </citation>
    <scope>NUCLEOTIDE SEQUENCE [LARGE SCALE GENOMIC DNA]</scope>
    <source>
        <strain evidence="2">HYR1</strain>
    </source>
</reference>
<keyword evidence="1" id="KW-0812">Transmembrane</keyword>
<keyword evidence="1" id="KW-1133">Transmembrane helix</keyword>
<dbReference type="EMBL" id="REGN01001392">
    <property type="protein sequence ID" value="RNA34971.1"/>
    <property type="molecule type" value="Genomic_DNA"/>
</dbReference>
<keyword evidence="3" id="KW-1185">Reference proteome</keyword>
<protein>
    <submittedName>
        <fullName evidence="2">Uncharacterized protein</fullName>
    </submittedName>
</protein>
<feature type="transmembrane region" description="Helical" evidence="1">
    <location>
        <begin position="74"/>
        <end position="94"/>
    </location>
</feature>
<proteinExistence type="predicted"/>
<accession>A0A3M7SGR9</accession>
<evidence type="ECO:0000313" key="2">
    <source>
        <dbReference type="EMBL" id="RNA34971.1"/>
    </source>
</evidence>
<dbReference type="Proteomes" id="UP000276133">
    <property type="component" value="Unassembled WGS sequence"/>
</dbReference>
<sequence length="141" mass="16955">MVNENKDCCRRIIVQFVFEFHYTIIYYNGGCYGPKIKNQSSIFNFLEREHFLKLHLFFFPNFMKNISNFDEKKNYIISNVIYFTLMHACIPYHLSHVNPTLLINPCIYLVSLVLIKKSQRLNQNPKIRFIIVLNKRCRIKI</sequence>
<evidence type="ECO:0000313" key="3">
    <source>
        <dbReference type="Proteomes" id="UP000276133"/>
    </source>
</evidence>
<comment type="caution">
    <text evidence="2">The sequence shown here is derived from an EMBL/GenBank/DDBJ whole genome shotgun (WGS) entry which is preliminary data.</text>
</comment>